<keyword evidence="6" id="KW-1185">Reference proteome</keyword>
<reference evidence="6" key="1">
    <citation type="submission" date="2017-01" db="EMBL/GenBank/DDBJ databases">
        <authorList>
            <person name="Wang Y."/>
            <person name="White M."/>
            <person name="Kvist S."/>
            <person name="Moncalvo J.-M."/>
        </authorList>
    </citation>
    <scope>NUCLEOTIDE SEQUENCE [LARGE SCALE GENOMIC DNA]</scope>
    <source>
        <strain evidence="6">COL-18-3</strain>
    </source>
</reference>
<dbReference type="AlphaFoldDB" id="A0A1R1PN81"/>
<protein>
    <submittedName>
        <fullName evidence="5">Transcription factor tau subunit sfc6</fullName>
    </submittedName>
</protein>
<dbReference type="OrthoDB" id="4703at2759"/>
<evidence type="ECO:0000256" key="4">
    <source>
        <dbReference type="SAM" id="MobiDB-lite"/>
    </source>
</evidence>
<name>A0A1R1PN81_ZANCU</name>
<evidence type="ECO:0000313" key="5">
    <source>
        <dbReference type="EMBL" id="OMH82418.1"/>
    </source>
</evidence>
<keyword evidence="2" id="KW-0804">Transcription</keyword>
<sequence>RGRGKVVGTQDEREEVATSDVKSGRGSRGSTGGRGSRGSRGGKRGRGRPKSTNATTPDKPKERKVIYYDDEQEAEEQEEFYEDHDEDSDEYVPPEASKPDQDSDFDMGDADQDELENDLGDAGSEPEQDDDMDVDEHDDRRSSRERYFMWQSITDDQKLELYAPNGDPQGINLKVIQGDGNVDVSAITKSKKGKTGKNEKGDKGDNKKQNCTKDTQNGTVEIECQVKDFEAVEFKNDNNKETRVANTNLLIRAMDWCPQSDETCTSFLAVGGIKKEAEVTQINGRPFSAFNQQLSFSSDGDGTNRGIYQDNVIQIWQYNETALRLRLVIVHDRGAVWGLKWCPLRPNNNLSDYFSMLRLSKLILDNTKVTNKLKRQVSGFAETNEIYKSNKYKHIGILAAMFGDGTAAVFVVPHPNTISTDKQTAEYINMPVLLMDIRMPGTTIMKLEWLGCDRIVTFGYNGSMAIWSVSSHVYNCTKDLDLVEAIPPHNSQRASPAVPQLYTSTTCKTILSSSALPPTALVKKLSHEDLLQLYFAKDLNSSEAATEKNKEKSLKKPKLNATRHEILQLLKTSIKGPVGIFPLERAHFLVGTTEGDVNLLALDLQSTSKPTQQYLVSAGLDYRYAVSWTRGGQMALLSDPYHELRAGPTILIPGIYELYDTIRRQESPTLNYLRDRDEKKTENPTYIFGIAPFIKSIDSTKCAATELHVSISRYGKYLPHQQQKNTDAATGSTTKSVKTNNSKTDISKEDVDDQVALIIEEMERMGNSTGNKSIGNTQANSSTIDNTDNTSAQAGLVNILMATTTWFAQHRSYLTDIATSEFHQIASSTAADGSVILSDTNFPLSPNFPKHKAHDTVYNNTLYTLEYHPDENTFVYQEQKRYTSPSAAGIGASGIKKEYDNDGVLYDYRVSINCSAWHSSLGSCHLLASGSSSGLLRVDNLDY</sequence>
<feature type="non-terminal residue" evidence="5">
    <location>
        <position position="1"/>
    </location>
</feature>
<feature type="region of interest" description="Disordered" evidence="4">
    <location>
        <begin position="767"/>
        <end position="786"/>
    </location>
</feature>
<dbReference type="InterPro" id="IPR052416">
    <property type="entry name" value="GTF3C_component"/>
</dbReference>
<comment type="subcellular location">
    <subcellularLocation>
        <location evidence="1">Nucleus</location>
    </subcellularLocation>
</comment>
<dbReference type="PANTHER" id="PTHR15052">
    <property type="entry name" value="RNA POLYMERASE III TRANSCRIPTION INITIATION FACTOR COMPLEX SUBUNIT"/>
    <property type="match status" value="1"/>
</dbReference>
<dbReference type="Proteomes" id="UP000188320">
    <property type="component" value="Unassembled WGS sequence"/>
</dbReference>
<evidence type="ECO:0000256" key="1">
    <source>
        <dbReference type="ARBA" id="ARBA00004123"/>
    </source>
</evidence>
<feature type="compositionally biased region" description="Basic and acidic residues" evidence="4">
    <location>
        <begin position="196"/>
        <end position="208"/>
    </location>
</feature>
<comment type="caution">
    <text evidence="5">The sequence shown here is derived from an EMBL/GenBank/DDBJ whole genome shotgun (WGS) entry which is preliminary data.</text>
</comment>
<accession>A0A1R1PN81</accession>
<dbReference type="GO" id="GO:0000127">
    <property type="term" value="C:transcription factor TFIIIC complex"/>
    <property type="evidence" value="ECO:0007669"/>
    <property type="project" value="TreeGrafter"/>
</dbReference>
<feature type="compositionally biased region" description="Acidic residues" evidence="4">
    <location>
        <begin position="102"/>
        <end position="136"/>
    </location>
</feature>
<dbReference type="SUPFAM" id="SSF50978">
    <property type="entry name" value="WD40 repeat-like"/>
    <property type="match status" value="1"/>
</dbReference>
<gene>
    <name evidence="5" type="ORF">AX774_g4097</name>
</gene>
<feature type="compositionally biased region" description="Basic residues" evidence="4">
    <location>
        <begin position="40"/>
        <end position="49"/>
    </location>
</feature>
<feature type="compositionally biased region" description="Acidic residues" evidence="4">
    <location>
        <begin position="68"/>
        <end position="92"/>
    </location>
</feature>
<keyword evidence="3" id="KW-0539">Nucleus</keyword>
<feature type="region of interest" description="Disordered" evidence="4">
    <location>
        <begin position="1"/>
        <end position="143"/>
    </location>
</feature>
<feature type="region of interest" description="Disordered" evidence="4">
    <location>
        <begin position="186"/>
        <end position="213"/>
    </location>
</feature>
<feature type="compositionally biased region" description="Gly residues" evidence="4">
    <location>
        <begin position="26"/>
        <end position="39"/>
    </location>
</feature>
<feature type="region of interest" description="Disordered" evidence="4">
    <location>
        <begin position="721"/>
        <end position="743"/>
    </location>
</feature>
<dbReference type="GO" id="GO:0005634">
    <property type="term" value="C:nucleus"/>
    <property type="evidence" value="ECO:0007669"/>
    <property type="project" value="UniProtKB-SubCell"/>
</dbReference>
<evidence type="ECO:0000256" key="2">
    <source>
        <dbReference type="ARBA" id="ARBA00023163"/>
    </source>
</evidence>
<dbReference type="GO" id="GO:0006383">
    <property type="term" value="P:transcription by RNA polymerase III"/>
    <property type="evidence" value="ECO:0007669"/>
    <property type="project" value="TreeGrafter"/>
</dbReference>
<evidence type="ECO:0000313" key="6">
    <source>
        <dbReference type="Proteomes" id="UP000188320"/>
    </source>
</evidence>
<feature type="compositionally biased region" description="Basic and acidic residues" evidence="4">
    <location>
        <begin position="58"/>
        <end position="67"/>
    </location>
</feature>
<dbReference type="PANTHER" id="PTHR15052:SF2">
    <property type="entry name" value="GENERAL TRANSCRIPTION FACTOR 3C POLYPEPTIDE 2"/>
    <property type="match status" value="1"/>
</dbReference>
<evidence type="ECO:0000256" key="3">
    <source>
        <dbReference type="ARBA" id="ARBA00023242"/>
    </source>
</evidence>
<dbReference type="InterPro" id="IPR036322">
    <property type="entry name" value="WD40_repeat_dom_sf"/>
</dbReference>
<proteinExistence type="predicted"/>
<dbReference type="EMBL" id="LSSK01000668">
    <property type="protein sequence ID" value="OMH82418.1"/>
    <property type="molecule type" value="Genomic_DNA"/>
</dbReference>
<feature type="compositionally biased region" description="Low complexity" evidence="4">
    <location>
        <begin position="730"/>
        <end position="743"/>
    </location>
</feature>
<organism evidence="5 6">
    <name type="scientific">Zancudomyces culisetae</name>
    <name type="common">Gut fungus</name>
    <name type="synonym">Smittium culisetae</name>
    <dbReference type="NCBI Taxonomy" id="1213189"/>
    <lineage>
        <taxon>Eukaryota</taxon>
        <taxon>Fungi</taxon>
        <taxon>Fungi incertae sedis</taxon>
        <taxon>Zoopagomycota</taxon>
        <taxon>Kickxellomycotina</taxon>
        <taxon>Harpellomycetes</taxon>
        <taxon>Harpellales</taxon>
        <taxon>Legeriomycetaceae</taxon>
        <taxon>Zancudomyces</taxon>
    </lineage>
</organism>